<evidence type="ECO:0000313" key="1">
    <source>
        <dbReference type="EMBL" id="AUB35242.1"/>
    </source>
</evidence>
<organism evidence="1 2">
    <name type="scientific">Nostoc flagelliforme CCNUN1</name>
    <dbReference type="NCBI Taxonomy" id="2038116"/>
    <lineage>
        <taxon>Bacteria</taxon>
        <taxon>Bacillati</taxon>
        <taxon>Cyanobacteriota</taxon>
        <taxon>Cyanophyceae</taxon>
        <taxon>Nostocales</taxon>
        <taxon>Nostocaceae</taxon>
        <taxon>Nostoc</taxon>
    </lineage>
</organism>
<dbReference type="Proteomes" id="UP000232003">
    <property type="component" value="Chromosome"/>
</dbReference>
<dbReference type="AlphaFoldDB" id="A0A2K8SIG4"/>
<proteinExistence type="predicted"/>
<name>A0A2K8SIG4_9NOSO</name>
<protein>
    <submittedName>
        <fullName evidence="1">Transposase</fullName>
    </submittedName>
</protein>
<accession>A0A2K8SIG4</accession>
<dbReference type="EMBL" id="CP024785">
    <property type="protein sequence ID" value="AUB35242.1"/>
    <property type="molecule type" value="Genomic_DNA"/>
</dbReference>
<gene>
    <name evidence="1" type="ORF">COO91_01118</name>
</gene>
<dbReference type="KEGG" id="nfl:COO91_01118"/>
<sequence>MPDRYGKWESIATRFYRWQKAGIWKQILEHLQAMPAAGYAYADQLFAEILIHECSMGRTQY</sequence>
<reference evidence="1 2" key="1">
    <citation type="submission" date="2017-11" db="EMBL/GenBank/DDBJ databases">
        <title>Complete genome of a free-living desiccation-tolerant cyanobacterium and its photosynthetic adaptation to extreme terrestrial habitat.</title>
        <authorList>
            <person name="Shang J."/>
        </authorList>
    </citation>
    <scope>NUCLEOTIDE SEQUENCE [LARGE SCALE GENOMIC DNA]</scope>
    <source>
        <strain evidence="1 2">CCNUN1</strain>
    </source>
</reference>
<keyword evidence="2" id="KW-1185">Reference proteome</keyword>
<evidence type="ECO:0000313" key="2">
    <source>
        <dbReference type="Proteomes" id="UP000232003"/>
    </source>
</evidence>